<dbReference type="EMBL" id="JACASD010000034">
    <property type="protein sequence ID" value="NWE89565.1"/>
    <property type="molecule type" value="Genomic_DNA"/>
</dbReference>
<feature type="binding site" evidence="14">
    <location>
        <position position="258"/>
    </location>
    <ligand>
        <name>Mg(2+)</name>
        <dbReference type="ChEBI" id="CHEBI:18420"/>
    </ligand>
</feature>
<feature type="domain" description="Fumarylacetoacetase N-terminal" evidence="16">
    <location>
        <begin position="23"/>
        <end position="120"/>
    </location>
</feature>
<proteinExistence type="inferred from homology"/>
<evidence type="ECO:0000259" key="15">
    <source>
        <dbReference type="Pfam" id="PF01557"/>
    </source>
</evidence>
<comment type="cofactor">
    <cofactor evidence="1 14">
        <name>Ca(2+)</name>
        <dbReference type="ChEBI" id="CHEBI:29108"/>
    </cofactor>
</comment>
<dbReference type="Pfam" id="PF01557">
    <property type="entry name" value="FAA_hydrolase"/>
    <property type="match status" value="1"/>
</dbReference>
<keyword evidence="7 17" id="KW-0378">Hydrolase</keyword>
<evidence type="ECO:0000256" key="10">
    <source>
        <dbReference type="ARBA" id="ARBA00022878"/>
    </source>
</evidence>
<dbReference type="GO" id="GO:0046872">
    <property type="term" value="F:metal ion binding"/>
    <property type="evidence" value="ECO:0007669"/>
    <property type="project" value="UniProtKB-KW"/>
</dbReference>
<dbReference type="InterPro" id="IPR036663">
    <property type="entry name" value="Fumarylacetoacetase_C_sf"/>
</dbReference>
<evidence type="ECO:0000256" key="7">
    <source>
        <dbReference type="ARBA" id="ARBA00022801"/>
    </source>
</evidence>
<dbReference type="InterPro" id="IPR036462">
    <property type="entry name" value="Fumarylacetoacetase_N_sf"/>
</dbReference>
<dbReference type="Pfam" id="PF09298">
    <property type="entry name" value="FAA_hydrolase_N"/>
    <property type="match status" value="1"/>
</dbReference>
<dbReference type="EC" id="3.7.1.2" evidence="5"/>
<evidence type="ECO:0000256" key="5">
    <source>
        <dbReference type="ARBA" id="ARBA00012094"/>
    </source>
</evidence>
<evidence type="ECO:0000313" key="17">
    <source>
        <dbReference type="EMBL" id="NWE89565.1"/>
    </source>
</evidence>
<dbReference type="GO" id="GO:0006572">
    <property type="term" value="P:L-tyrosine catabolic process"/>
    <property type="evidence" value="ECO:0007669"/>
    <property type="project" value="UniProtKB-KW"/>
</dbReference>
<dbReference type="GO" id="GO:0006559">
    <property type="term" value="P:L-phenylalanine catabolic process"/>
    <property type="evidence" value="ECO:0007669"/>
    <property type="project" value="UniProtKB-UniPathway"/>
</dbReference>
<feature type="binding site" evidence="13">
    <location>
        <position position="245"/>
    </location>
    <ligand>
        <name>substrate</name>
    </ligand>
</feature>
<keyword evidence="9 14" id="KW-0460">Magnesium</keyword>
<evidence type="ECO:0000256" key="8">
    <source>
        <dbReference type="ARBA" id="ARBA00022837"/>
    </source>
</evidence>
<evidence type="ECO:0000256" key="4">
    <source>
        <dbReference type="ARBA" id="ARBA00010715"/>
    </source>
</evidence>
<dbReference type="InterPro" id="IPR011234">
    <property type="entry name" value="Fumarylacetoacetase-like_C"/>
</dbReference>
<dbReference type="Proteomes" id="UP000585226">
    <property type="component" value="Unassembled WGS sequence"/>
</dbReference>
<evidence type="ECO:0000256" key="3">
    <source>
        <dbReference type="ARBA" id="ARBA00004782"/>
    </source>
</evidence>
<comment type="pathway">
    <text evidence="3">Amino-acid degradation; L-phenylalanine degradation; acetoacetate and fumarate from L-phenylalanine: step 6/6.</text>
</comment>
<evidence type="ECO:0000256" key="2">
    <source>
        <dbReference type="ARBA" id="ARBA00001946"/>
    </source>
</evidence>
<feature type="binding site" evidence="13">
    <location>
        <position position="241"/>
    </location>
    <ligand>
        <name>substrate</name>
    </ligand>
</feature>
<name>A0A7Y8G2K8_9PSED</name>
<feature type="active site" description="Proton acceptor" evidence="12">
    <location>
        <position position="135"/>
    </location>
</feature>
<evidence type="ECO:0000256" key="6">
    <source>
        <dbReference type="ARBA" id="ARBA00022723"/>
    </source>
</evidence>
<dbReference type="Gene3D" id="3.90.850.10">
    <property type="entry name" value="Fumarylacetoacetase-like, C-terminal domain"/>
    <property type="match status" value="1"/>
</dbReference>
<evidence type="ECO:0000256" key="14">
    <source>
        <dbReference type="PIRSR" id="PIRSR605959-3"/>
    </source>
</evidence>
<keyword evidence="6 14" id="KW-0479">Metal-binding</keyword>
<feature type="binding site" evidence="14">
    <location>
        <position position="128"/>
    </location>
    <ligand>
        <name>Ca(2+)</name>
        <dbReference type="ChEBI" id="CHEBI:29108"/>
    </ligand>
</feature>
<feature type="binding site" evidence="13">
    <location>
        <position position="144"/>
    </location>
    <ligand>
        <name>substrate</name>
    </ligand>
</feature>
<evidence type="ECO:0000313" key="18">
    <source>
        <dbReference type="Proteomes" id="UP000585226"/>
    </source>
</evidence>
<dbReference type="NCBIfam" id="TIGR01266">
    <property type="entry name" value="fum_ac_acetase"/>
    <property type="match status" value="1"/>
</dbReference>
<feature type="binding site" evidence="14">
    <location>
        <position position="202"/>
    </location>
    <ligand>
        <name>Ca(2+)</name>
        <dbReference type="ChEBI" id="CHEBI:29108"/>
    </ligand>
</feature>
<dbReference type="PANTHER" id="PTHR43069:SF2">
    <property type="entry name" value="FUMARYLACETOACETASE"/>
    <property type="match status" value="1"/>
</dbReference>
<dbReference type="UniPathway" id="UPA00139">
    <property type="reaction ID" value="UER00341"/>
</dbReference>
<keyword evidence="10" id="KW-0828">Tyrosine catabolism</keyword>
<dbReference type="RefSeq" id="WP_177111690.1">
    <property type="nucleotide sequence ID" value="NZ_JACASD010000034.1"/>
</dbReference>
<comment type="similarity">
    <text evidence="4">Belongs to the hydratase/decarboxylase family.</text>
</comment>
<comment type="cofactor">
    <cofactor evidence="2 14">
        <name>Mg(2+)</name>
        <dbReference type="ChEBI" id="CHEBI:18420"/>
    </cofactor>
</comment>
<dbReference type="PANTHER" id="PTHR43069">
    <property type="entry name" value="FUMARYLACETOACETASE"/>
    <property type="match status" value="1"/>
</dbReference>
<evidence type="ECO:0000259" key="16">
    <source>
        <dbReference type="Pfam" id="PF09298"/>
    </source>
</evidence>
<feature type="binding site" evidence="14">
    <location>
        <position position="234"/>
    </location>
    <ligand>
        <name>Mg(2+)</name>
        <dbReference type="ChEBI" id="CHEBI:18420"/>
    </ligand>
</feature>
<dbReference type="SUPFAM" id="SSF56529">
    <property type="entry name" value="FAH"/>
    <property type="match status" value="1"/>
</dbReference>
<organism evidence="17 18">
    <name type="scientific">Pseudomonas reactans</name>
    <dbReference type="NCBI Taxonomy" id="117680"/>
    <lineage>
        <taxon>Bacteria</taxon>
        <taxon>Pseudomonadati</taxon>
        <taxon>Pseudomonadota</taxon>
        <taxon>Gammaproteobacteria</taxon>
        <taxon>Pseudomonadales</taxon>
        <taxon>Pseudomonadaceae</taxon>
        <taxon>Pseudomonas</taxon>
    </lineage>
</organism>
<keyword evidence="11" id="KW-0585">Phenylalanine catabolism</keyword>
<sequence>MTQPTLTRSWVASANGHSDFPLQNLPLGVFSINGSAPRVGVAIGDSILDLHAAIDAFDGEARRAVEATAGGQMNAFFELGRGPRVALRERLLELLAEGSKLHTREAQVLHRAADCQMHVPARINDYTDFYVGIEHAQNVGKLFRPDNPLLPNYKYVPIGYHGRASTIRTSGTDVRRPKGQTLPAGQTEPTFGPCARLDYELELGIWIGQGNEMGDSIAIGDAADHIAGFCLLNDWSARDIQAWEYQPLGPFLSKSFITTISPWVVTAEALEPFRKAQPARPEGDPQPLSYLLDKRDQAAGALDIELEVLLTTAAMREQNLPAHRLALSNSLHMYWTVAQLVAHHSVNGCQLQAGDLFGSGTLSGPQAGQFGSLLEMTEGGKKAVELPSGEVRKFLEDGDEIILRARCNREGFASIGFGECRGTVIAAR</sequence>
<accession>A0A7Y8G2K8</accession>
<comment type="caution">
    <text evidence="17">The sequence shown here is derived from an EMBL/GenBank/DDBJ whole genome shotgun (WGS) entry which is preliminary data.</text>
</comment>
<gene>
    <name evidence="17" type="primary">fahA</name>
    <name evidence="17" type="ORF">HX893_15630</name>
</gene>
<evidence type="ECO:0000256" key="1">
    <source>
        <dbReference type="ARBA" id="ARBA00001913"/>
    </source>
</evidence>
<dbReference type="InterPro" id="IPR015377">
    <property type="entry name" value="Fumarylacetoacetase_N"/>
</dbReference>
<feature type="binding site" evidence="13">
    <location>
        <position position="361"/>
    </location>
    <ligand>
        <name>substrate</name>
    </ligand>
</feature>
<dbReference type="GO" id="GO:0004334">
    <property type="term" value="F:fumarylacetoacetase activity"/>
    <property type="evidence" value="ECO:0007669"/>
    <property type="project" value="UniProtKB-EC"/>
</dbReference>
<evidence type="ECO:0000256" key="12">
    <source>
        <dbReference type="PIRSR" id="PIRSR605959-1"/>
    </source>
</evidence>
<reference evidence="17 18" key="1">
    <citation type="submission" date="2020-04" db="EMBL/GenBank/DDBJ databases">
        <title>Molecular characterization of pseudomonads from Agaricus bisporus reveal novel blotch 2 pathogens in Western Europe.</title>
        <authorList>
            <person name="Taparia T."/>
            <person name="Krijger M."/>
            <person name="Haynes E."/>
            <person name="Elpinstone J.G."/>
            <person name="Noble R."/>
            <person name="Van Der Wolf J."/>
        </authorList>
    </citation>
    <scope>NUCLEOTIDE SEQUENCE [LARGE SCALE GENOMIC DNA]</scope>
    <source>
        <strain evidence="17 18">P8021</strain>
    </source>
</reference>
<protein>
    <recommendedName>
        <fullName evidence="5">fumarylacetoacetase</fullName>
        <ecNumber evidence="5">3.7.1.2</ecNumber>
    </recommendedName>
</protein>
<dbReference type="Gene3D" id="2.30.30.230">
    <property type="entry name" value="Fumarylacetoacetase, N-terminal domain"/>
    <property type="match status" value="1"/>
</dbReference>
<feature type="binding site" evidence="14">
    <location>
        <position position="200"/>
    </location>
    <ligand>
        <name>Ca(2+)</name>
        <dbReference type="ChEBI" id="CHEBI:29108"/>
    </ligand>
</feature>
<dbReference type="GO" id="GO:1902000">
    <property type="term" value="P:homogentisate catabolic process"/>
    <property type="evidence" value="ECO:0007669"/>
    <property type="project" value="TreeGrafter"/>
</dbReference>
<dbReference type="FunFam" id="3.90.850.10:FF:000009">
    <property type="entry name" value="Fumarylacetoacetase"/>
    <property type="match status" value="1"/>
</dbReference>
<evidence type="ECO:0000256" key="9">
    <source>
        <dbReference type="ARBA" id="ARBA00022842"/>
    </source>
</evidence>
<evidence type="ECO:0000256" key="13">
    <source>
        <dbReference type="PIRSR" id="PIRSR605959-2"/>
    </source>
</evidence>
<feature type="binding site" evidence="13">
    <location>
        <position position="130"/>
    </location>
    <ligand>
        <name>substrate</name>
    </ligand>
</feature>
<dbReference type="SUPFAM" id="SSF63433">
    <property type="entry name" value="Fumarylacetoacetate hydrolase, FAH, N-terminal domain"/>
    <property type="match status" value="1"/>
</dbReference>
<keyword evidence="8 14" id="KW-0106">Calcium</keyword>
<feature type="domain" description="Fumarylacetoacetase-like C-terminal" evidence="15">
    <location>
        <begin position="134"/>
        <end position="424"/>
    </location>
</feature>
<dbReference type="AlphaFoldDB" id="A0A7Y8G2K8"/>
<feature type="binding site" evidence="14">
    <location>
        <position position="234"/>
    </location>
    <ligand>
        <name>Ca(2+)</name>
        <dbReference type="ChEBI" id="CHEBI:29108"/>
    </ligand>
</feature>
<dbReference type="InterPro" id="IPR005959">
    <property type="entry name" value="Fumarylacetoacetase"/>
</dbReference>
<feature type="binding site" evidence="14">
    <location>
        <position position="254"/>
    </location>
    <ligand>
        <name>Mg(2+)</name>
        <dbReference type="ChEBI" id="CHEBI:18420"/>
    </ligand>
</feature>
<evidence type="ECO:0000256" key="11">
    <source>
        <dbReference type="ARBA" id="ARBA00023232"/>
    </source>
</evidence>